<sequence length="164" mass="18440">MKQLLILFLFGFTVYAGKVLVYSPGISYSHLIGNGRIADALAKAGHDVVMFIPEYTNLGTFTGTKFAKVFRMNNISSKAENLISLEEQRKWMEQPCIPLSERYAFESVNAAMCEALMARRNELEVLKNYGFDVAFAEQLDFCGIEVISLDGSTKRTGSFEKLWV</sequence>
<keyword evidence="4" id="KW-0808">Transferase</keyword>
<evidence type="ECO:0000256" key="4">
    <source>
        <dbReference type="ARBA" id="ARBA00022679"/>
    </source>
</evidence>
<dbReference type="EMBL" id="UYYB01108786">
    <property type="protein sequence ID" value="VDM80484.1"/>
    <property type="molecule type" value="Genomic_DNA"/>
</dbReference>
<dbReference type="PANTHER" id="PTHR48043">
    <property type="entry name" value="EG:EG0003.4 PROTEIN-RELATED"/>
    <property type="match status" value="1"/>
</dbReference>
<feature type="chain" id="PRO_5018196978" description="glucuronosyltransferase" evidence="5">
    <location>
        <begin position="17"/>
        <end position="164"/>
    </location>
</feature>
<keyword evidence="3" id="KW-0328">Glycosyltransferase</keyword>
<organism evidence="6 7">
    <name type="scientific">Strongylus vulgaris</name>
    <name type="common">Blood worm</name>
    <dbReference type="NCBI Taxonomy" id="40348"/>
    <lineage>
        <taxon>Eukaryota</taxon>
        <taxon>Metazoa</taxon>
        <taxon>Ecdysozoa</taxon>
        <taxon>Nematoda</taxon>
        <taxon>Chromadorea</taxon>
        <taxon>Rhabditida</taxon>
        <taxon>Rhabditina</taxon>
        <taxon>Rhabditomorpha</taxon>
        <taxon>Strongyloidea</taxon>
        <taxon>Strongylidae</taxon>
        <taxon>Strongylus</taxon>
    </lineage>
</organism>
<dbReference type="EC" id="2.4.1.17" evidence="2"/>
<keyword evidence="5" id="KW-0732">Signal</keyword>
<evidence type="ECO:0000256" key="2">
    <source>
        <dbReference type="ARBA" id="ARBA00012544"/>
    </source>
</evidence>
<dbReference type="Proteomes" id="UP000270094">
    <property type="component" value="Unassembled WGS sequence"/>
</dbReference>
<evidence type="ECO:0000313" key="7">
    <source>
        <dbReference type="Proteomes" id="UP000270094"/>
    </source>
</evidence>
<proteinExistence type="inferred from homology"/>
<evidence type="ECO:0000256" key="3">
    <source>
        <dbReference type="ARBA" id="ARBA00022676"/>
    </source>
</evidence>
<keyword evidence="7" id="KW-1185">Reference proteome</keyword>
<dbReference type="PANTHER" id="PTHR48043:SF143">
    <property type="entry name" value="UDP-GLUCURONOSYLTRANSFERASE"/>
    <property type="match status" value="1"/>
</dbReference>
<reference evidence="6 7" key="1">
    <citation type="submission" date="2018-11" db="EMBL/GenBank/DDBJ databases">
        <authorList>
            <consortium name="Pathogen Informatics"/>
        </authorList>
    </citation>
    <scope>NUCLEOTIDE SEQUENCE [LARGE SCALE GENOMIC DNA]</scope>
</reference>
<evidence type="ECO:0000256" key="1">
    <source>
        <dbReference type="ARBA" id="ARBA00009995"/>
    </source>
</evidence>
<feature type="signal peptide" evidence="5">
    <location>
        <begin position="1"/>
        <end position="16"/>
    </location>
</feature>
<protein>
    <recommendedName>
        <fullName evidence="2">glucuronosyltransferase</fullName>
        <ecNumber evidence="2">2.4.1.17</ecNumber>
    </recommendedName>
</protein>
<dbReference type="OrthoDB" id="5835829at2759"/>
<dbReference type="GO" id="GO:0015020">
    <property type="term" value="F:glucuronosyltransferase activity"/>
    <property type="evidence" value="ECO:0007669"/>
    <property type="project" value="UniProtKB-EC"/>
</dbReference>
<dbReference type="InterPro" id="IPR050271">
    <property type="entry name" value="UDP-glycosyltransferase"/>
</dbReference>
<accession>A0A3P7JP97</accession>
<evidence type="ECO:0000256" key="5">
    <source>
        <dbReference type="SAM" id="SignalP"/>
    </source>
</evidence>
<evidence type="ECO:0000313" key="6">
    <source>
        <dbReference type="EMBL" id="VDM80484.1"/>
    </source>
</evidence>
<name>A0A3P7JP97_STRVU</name>
<gene>
    <name evidence="6" type="ORF">SVUK_LOCUS15482</name>
</gene>
<comment type="similarity">
    <text evidence="1">Belongs to the UDP-glycosyltransferase family.</text>
</comment>
<dbReference type="SUPFAM" id="SSF53756">
    <property type="entry name" value="UDP-Glycosyltransferase/glycogen phosphorylase"/>
    <property type="match status" value="1"/>
</dbReference>
<dbReference type="AlphaFoldDB" id="A0A3P7JP97"/>